<dbReference type="PaxDb" id="2903-EOD27826"/>
<dbReference type="AlphaFoldDB" id="A0A0D3JWE1"/>
<dbReference type="RefSeq" id="XP_005780255.1">
    <property type="nucleotide sequence ID" value="XM_005780198.1"/>
</dbReference>
<keyword evidence="4 5" id="KW-0472">Membrane</keyword>
<evidence type="ECO:0000256" key="3">
    <source>
        <dbReference type="ARBA" id="ARBA00022989"/>
    </source>
</evidence>
<feature type="transmembrane region" description="Helical" evidence="5">
    <location>
        <begin position="68"/>
        <end position="88"/>
    </location>
</feature>
<dbReference type="GeneID" id="17273372"/>
<dbReference type="InterPro" id="IPR004342">
    <property type="entry name" value="EXS_C"/>
</dbReference>
<feature type="domain" description="EXS" evidence="6">
    <location>
        <begin position="19"/>
        <end position="96"/>
    </location>
</feature>
<evidence type="ECO:0000256" key="1">
    <source>
        <dbReference type="ARBA" id="ARBA00004141"/>
    </source>
</evidence>
<dbReference type="KEGG" id="ehx:EMIHUDRAFT_204809"/>
<dbReference type="HOGENOM" id="CLU_1681206_0_0_1"/>
<keyword evidence="3 5" id="KW-1133">Transmembrane helix</keyword>
<evidence type="ECO:0000256" key="4">
    <source>
        <dbReference type="ARBA" id="ARBA00023136"/>
    </source>
</evidence>
<evidence type="ECO:0000313" key="8">
    <source>
        <dbReference type="Proteomes" id="UP000013827"/>
    </source>
</evidence>
<organism evidence="7 8">
    <name type="scientific">Emiliania huxleyi (strain CCMP1516)</name>
    <dbReference type="NCBI Taxonomy" id="280463"/>
    <lineage>
        <taxon>Eukaryota</taxon>
        <taxon>Haptista</taxon>
        <taxon>Haptophyta</taxon>
        <taxon>Prymnesiophyceae</taxon>
        <taxon>Isochrysidales</taxon>
        <taxon>Noelaerhabdaceae</taxon>
        <taxon>Emiliania</taxon>
    </lineage>
</organism>
<evidence type="ECO:0000259" key="6">
    <source>
        <dbReference type="Pfam" id="PF03124"/>
    </source>
</evidence>
<proteinExistence type="predicted"/>
<dbReference type="Pfam" id="PF03124">
    <property type="entry name" value="EXS"/>
    <property type="match status" value="1"/>
</dbReference>
<evidence type="ECO:0000256" key="5">
    <source>
        <dbReference type="SAM" id="Phobius"/>
    </source>
</evidence>
<evidence type="ECO:0000256" key="2">
    <source>
        <dbReference type="ARBA" id="ARBA00022692"/>
    </source>
</evidence>
<dbReference type="GO" id="GO:0016020">
    <property type="term" value="C:membrane"/>
    <property type="evidence" value="ECO:0007669"/>
    <property type="project" value="UniProtKB-SubCell"/>
</dbReference>
<name>A0A0D3JWE1_EMIH1</name>
<sequence>MQPSATVRRLADSPGGPVQLAASCVSSLFAFLWDVLVDWGLGPRPVRRGAANSGAAFWLRPVRALPTLWYFVGICVDLVARLTWAVYISPHQRIRRKSVEVHADDARRQPLLPDGPRPARGWVQREGAPRPEYTHDLISAALSQNIRSMTTRASAGGMHVK</sequence>
<comment type="subcellular location">
    <subcellularLocation>
        <location evidence="1">Membrane</location>
        <topology evidence="1">Multi-pass membrane protein</topology>
    </subcellularLocation>
</comment>
<protein>
    <recommendedName>
        <fullName evidence="6">EXS domain-containing protein</fullName>
    </recommendedName>
</protein>
<keyword evidence="8" id="KW-1185">Reference proteome</keyword>
<evidence type="ECO:0000313" key="7">
    <source>
        <dbReference type="EnsemblProtists" id="EOD27826"/>
    </source>
</evidence>
<dbReference type="Proteomes" id="UP000013827">
    <property type="component" value="Unassembled WGS sequence"/>
</dbReference>
<keyword evidence="2 5" id="KW-0812">Transmembrane</keyword>
<reference evidence="8" key="1">
    <citation type="journal article" date="2013" name="Nature">
        <title>Pan genome of the phytoplankton Emiliania underpins its global distribution.</title>
        <authorList>
            <person name="Read B.A."/>
            <person name="Kegel J."/>
            <person name="Klute M.J."/>
            <person name="Kuo A."/>
            <person name="Lefebvre S.C."/>
            <person name="Maumus F."/>
            <person name="Mayer C."/>
            <person name="Miller J."/>
            <person name="Monier A."/>
            <person name="Salamov A."/>
            <person name="Young J."/>
            <person name="Aguilar M."/>
            <person name="Claverie J.M."/>
            <person name="Frickenhaus S."/>
            <person name="Gonzalez K."/>
            <person name="Herman E.K."/>
            <person name="Lin Y.C."/>
            <person name="Napier J."/>
            <person name="Ogata H."/>
            <person name="Sarno A.F."/>
            <person name="Shmutz J."/>
            <person name="Schroeder D."/>
            <person name="de Vargas C."/>
            <person name="Verret F."/>
            <person name="von Dassow P."/>
            <person name="Valentin K."/>
            <person name="Van de Peer Y."/>
            <person name="Wheeler G."/>
            <person name="Dacks J.B."/>
            <person name="Delwiche C.F."/>
            <person name="Dyhrman S.T."/>
            <person name="Glockner G."/>
            <person name="John U."/>
            <person name="Richards T."/>
            <person name="Worden A.Z."/>
            <person name="Zhang X."/>
            <person name="Grigoriev I.V."/>
            <person name="Allen A.E."/>
            <person name="Bidle K."/>
            <person name="Borodovsky M."/>
            <person name="Bowler C."/>
            <person name="Brownlee C."/>
            <person name="Cock J.M."/>
            <person name="Elias M."/>
            <person name="Gladyshev V.N."/>
            <person name="Groth M."/>
            <person name="Guda C."/>
            <person name="Hadaegh A."/>
            <person name="Iglesias-Rodriguez M.D."/>
            <person name="Jenkins J."/>
            <person name="Jones B.M."/>
            <person name="Lawson T."/>
            <person name="Leese F."/>
            <person name="Lindquist E."/>
            <person name="Lobanov A."/>
            <person name="Lomsadze A."/>
            <person name="Malik S.B."/>
            <person name="Marsh M.E."/>
            <person name="Mackinder L."/>
            <person name="Mock T."/>
            <person name="Mueller-Roeber B."/>
            <person name="Pagarete A."/>
            <person name="Parker M."/>
            <person name="Probert I."/>
            <person name="Quesneville H."/>
            <person name="Raines C."/>
            <person name="Rensing S.A."/>
            <person name="Riano-Pachon D.M."/>
            <person name="Richier S."/>
            <person name="Rokitta S."/>
            <person name="Shiraiwa Y."/>
            <person name="Soanes D.M."/>
            <person name="van der Giezen M."/>
            <person name="Wahlund T.M."/>
            <person name="Williams B."/>
            <person name="Wilson W."/>
            <person name="Wolfe G."/>
            <person name="Wurch L.L."/>
        </authorList>
    </citation>
    <scope>NUCLEOTIDE SEQUENCE</scope>
</reference>
<reference evidence="7" key="2">
    <citation type="submission" date="2024-10" db="UniProtKB">
        <authorList>
            <consortium name="EnsemblProtists"/>
        </authorList>
    </citation>
    <scope>IDENTIFICATION</scope>
</reference>
<accession>A0A0D3JWE1</accession>
<dbReference type="EnsemblProtists" id="EOD27826">
    <property type="protein sequence ID" value="EOD27826"/>
    <property type="gene ID" value="EMIHUDRAFT_204809"/>
</dbReference>